<sequence>MRFLSCSRVLASFTGRGETDLSVSEGQLVYVTHTDAPRKGWALAIPKDDLESSDQKDAELLPMKAIPMDFIEELPLLGFGATKWRYSANRPDELSTTRGERLHIHLAGQLEWWVVSRSGGQNSIIREWGIIPANFLENIEAAPPPTPSKSRPAPVPVLPRSLHAFPPGFVPAAAAVLRAMMPTSPTELAAFPGEIVSVLDSTEPLRWRCARDRPHGGVEVGYAPADGLRVVAWKEPRMKPNPANINSDALGGKRSFLSRDTANANWGPTPIGAPSEPPSSDSDSRRKGLFGKLKMNNVFGKKGKDSDAWAGAATVMDAPPQLPPMRSAAARVNPNVDTMKPLPNPSSDWGQSTSRSRSSPPSARTDASRQVKSNNSELPALPNDVESHPQSPVEDTPLPVPTPTRSLEGSVKPSAPVNDLTKVKAGKIKIVPVVKEGSRPPVHEAEITSPVESTLMALRQRAPSAAGAVAPKFLGINLDPDPTSRADVRPIWLSRHYREQLAEETAPPRTATTPKLISVQKEKDVVTTALMRPGAAQAPYPVLYTFAKGTSDAMRVEWIRFIKDSLMGDRVVVRKGGEEEFEIPMRQLTAKDRAYVEVRAEYEAGYIPLYPRNWTDTSPKARGRFKAFLLGCRGGWAFLRELHELVYLEFSVDISNMIVGDRELQQVPYAWGRYTQAHPPLHWESSWGPWVSAVQLVFNRGSATTTAPRIRRRGHLSDCADVYI</sequence>
<dbReference type="Gene3D" id="2.30.30.40">
    <property type="entry name" value="SH3 Domains"/>
    <property type="match status" value="1"/>
</dbReference>
<evidence type="ECO:0000256" key="3">
    <source>
        <dbReference type="SAM" id="MobiDB-lite"/>
    </source>
</evidence>
<accession>A0A139A3C1</accession>
<keyword evidence="1 2" id="KW-0728">SH3 domain</keyword>
<feature type="compositionally biased region" description="Low complexity" evidence="3">
    <location>
        <begin position="346"/>
        <end position="365"/>
    </location>
</feature>
<dbReference type="InterPro" id="IPR001452">
    <property type="entry name" value="SH3_domain"/>
</dbReference>
<feature type="region of interest" description="Disordered" evidence="3">
    <location>
        <begin position="335"/>
        <end position="417"/>
    </location>
</feature>
<dbReference type="SUPFAM" id="SSF50044">
    <property type="entry name" value="SH3-domain"/>
    <property type="match status" value="2"/>
</dbReference>
<protein>
    <recommendedName>
        <fullName evidence="4">SH3 domain-containing protein</fullName>
    </recommendedName>
</protein>
<organism evidence="5 6">
    <name type="scientific">Gonapodya prolifera (strain JEL478)</name>
    <name type="common">Monoblepharis prolifera</name>
    <dbReference type="NCBI Taxonomy" id="1344416"/>
    <lineage>
        <taxon>Eukaryota</taxon>
        <taxon>Fungi</taxon>
        <taxon>Fungi incertae sedis</taxon>
        <taxon>Chytridiomycota</taxon>
        <taxon>Chytridiomycota incertae sedis</taxon>
        <taxon>Monoblepharidomycetes</taxon>
        <taxon>Monoblepharidales</taxon>
        <taxon>Gonapodyaceae</taxon>
        <taxon>Gonapodya</taxon>
    </lineage>
</organism>
<evidence type="ECO:0000259" key="4">
    <source>
        <dbReference type="PROSITE" id="PS50002"/>
    </source>
</evidence>
<keyword evidence="6" id="KW-1185">Reference proteome</keyword>
<name>A0A139A3C1_GONPJ</name>
<dbReference type="CDD" id="cd00174">
    <property type="entry name" value="SH3"/>
    <property type="match status" value="1"/>
</dbReference>
<dbReference type="Proteomes" id="UP000070544">
    <property type="component" value="Unassembled WGS sequence"/>
</dbReference>
<dbReference type="SMART" id="SM00326">
    <property type="entry name" value="SH3"/>
    <property type="match status" value="2"/>
</dbReference>
<dbReference type="OrthoDB" id="5979581at2759"/>
<evidence type="ECO:0000313" key="6">
    <source>
        <dbReference type="Proteomes" id="UP000070544"/>
    </source>
</evidence>
<dbReference type="STRING" id="1344416.A0A139A3C1"/>
<evidence type="ECO:0000313" key="5">
    <source>
        <dbReference type="EMBL" id="KXS11292.1"/>
    </source>
</evidence>
<reference evidence="5 6" key="1">
    <citation type="journal article" date="2015" name="Genome Biol. Evol.">
        <title>Phylogenomic analyses indicate that early fungi evolved digesting cell walls of algal ancestors of land plants.</title>
        <authorList>
            <person name="Chang Y."/>
            <person name="Wang S."/>
            <person name="Sekimoto S."/>
            <person name="Aerts A.L."/>
            <person name="Choi C."/>
            <person name="Clum A."/>
            <person name="LaButti K.M."/>
            <person name="Lindquist E.A."/>
            <person name="Yee Ngan C."/>
            <person name="Ohm R.A."/>
            <person name="Salamov A.A."/>
            <person name="Grigoriev I.V."/>
            <person name="Spatafora J.W."/>
            <person name="Berbee M.L."/>
        </authorList>
    </citation>
    <scope>NUCLEOTIDE SEQUENCE [LARGE SCALE GENOMIC DNA]</scope>
    <source>
        <strain evidence="5 6">JEL478</strain>
    </source>
</reference>
<dbReference type="AlphaFoldDB" id="A0A139A3C1"/>
<proteinExistence type="predicted"/>
<feature type="domain" description="SH3" evidence="4">
    <location>
        <begin position="75"/>
        <end position="141"/>
    </location>
</feature>
<gene>
    <name evidence="5" type="ORF">M427DRAFT_441182</name>
</gene>
<evidence type="ECO:0000256" key="2">
    <source>
        <dbReference type="PROSITE-ProRule" id="PRU00192"/>
    </source>
</evidence>
<dbReference type="EMBL" id="KQ965804">
    <property type="protein sequence ID" value="KXS11292.1"/>
    <property type="molecule type" value="Genomic_DNA"/>
</dbReference>
<feature type="region of interest" description="Disordered" evidence="3">
    <location>
        <begin position="259"/>
        <end position="287"/>
    </location>
</feature>
<evidence type="ECO:0000256" key="1">
    <source>
        <dbReference type="ARBA" id="ARBA00022443"/>
    </source>
</evidence>
<dbReference type="PROSITE" id="PS50002">
    <property type="entry name" value="SH3"/>
    <property type="match status" value="1"/>
</dbReference>
<dbReference type="InterPro" id="IPR036028">
    <property type="entry name" value="SH3-like_dom_sf"/>
</dbReference>